<dbReference type="CDD" id="cd21608">
    <property type="entry name" value="RRM2_NsCP33_like"/>
    <property type="match status" value="1"/>
</dbReference>
<accession>J9VSY2</accession>
<dbReference type="InterPro" id="IPR035979">
    <property type="entry name" value="RBD_domain_sf"/>
</dbReference>
<evidence type="ECO:0000256" key="3">
    <source>
        <dbReference type="SAM" id="Phobius"/>
    </source>
</evidence>
<keyword evidence="6" id="KW-1185">Reference proteome</keyword>
<evidence type="ECO:0000259" key="4">
    <source>
        <dbReference type="PROSITE" id="PS50102"/>
    </source>
</evidence>
<dbReference type="SMART" id="SM00360">
    <property type="entry name" value="RRM"/>
    <property type="match status" value="1"/>
</dbReference>
<gene>
    <name evidence="5" type="ORF">CNAG_03281</name>
</gene>
<reference evidence="5 6" key="1">
    <citation type="journal article" date="2014" name="PLoS Genet.">
        <title>Analysis of the genome and transcriptome of Cryptococcus neoformans var. grubii reveals complex RNA expression and microevolution leading to virulence attenuation.</title>
        <authorList>
            <person name="Janbon G."/>
            <person name="Ormerod K.L."/>
            <person name="Paulet D."/>
            <person name="Byrnes E.J.III."/>
            <person name="Yadav V."/>
            <person name="Chatterjee G."/>
            <person name="Mullapudi N."/>
            <person name="Hon C.C."/>
            <person name="Billmyre R.B."/>
            <person name="Brunel F."/>
            <person name="Bahn Y.S."/>
            <person name="Chen W."/>
            <person name="Chen Y."/>
            <person name="Chow E.W."/>
            <person name="Coppee J.Y."/>
            <person name="Floyd-Averette A."/>
            <person name="Gaillardin C."/>
            <person name="Gerik K.J."/>
            <person name="Goldberg J."/>
            <person name="Gonzalez-Hilarion S."/>
            <person name="Gujja S."/>
            <person name="Hamlin J.L."/>
            <person name="Hsueh Y.P."/>
            <person name="Ianiri G."/>
            <person name="Jones S."/>
            <person name="Kodira C.D."/>
            <person name="Kozubowski L."/>
            <person name="Lam W."/>
            <person name="Marra M."/>
            <person name="Mesner L.D."/>
            <person name="Mieczkowski P.A."/>
            <person name="Moyrand F."/>
            <person name="Nielsen K."/>
            <person name="Proux C."/>
            <person name="Rossignol T."/>
            <person name="Schein J.E."/>
            <person name="Sun S."/>
            <person name="Wollschlaeger C."/>
            <person name="Wood I.A."/>
            <person name="Zeng Q."/>
            <person name="Neuveglise C."/>
            <person name="Newlon C.S."/>
            <person name="Perfect J.R."/>
            <person name="Lodge J.K."/>
            <person name="Idnurm A."/>
            <person name="Stajich J.E."/>
            <person name="Kronstad J.W."/>
            <person name="Sanyal K."/>
            <person name="Heitman J."/>
            <person name="Fraser J.A."/>
            <person name="Cuomo C.A."/>
            <person name="Dietrich F.S."/>
        </authorList>
    </citation>
    <scope>NUCLEOTIDE SEQUENCE [LARGE SCALE GENOMIC DNA]</scope>
    <source>
        <strain evidence="6">H99 / ATCC 208821 / CBS 10515 / FGSC 9487</strain>
    </source>
</reference>
<dbReference type="RefSeq" id="XP_012050902.1">
    <property type="nucleotide sequence ID" value="XM_012195512.1"/>
</dbReference>
<dbReference type="VEuPathDB" id="FungiDB:CNAG_03281"/>
<keyword evidence="3" id="KW-1133">Transmembrane helix</keyword>
<dbReference type="InterPro" id="IPR048289">
    <property type="entry name" value="RRM2_NsCP33-like"/>
</dbReference>
<evidence type="ECO:0000256" key="2">
    <source>
        <dbReference type="PROSITE-ProRule" id="PRU00176"/>
    </source>
</evidence>
<dbReference type="SUPFAM" id="SSF54928">
    <property type="entry name" value="RNA-binding domain, RBD"/>
    <property type="match status" value="1"/>
</dbReference>
<dbReference type="InterPro" id="IPR052462">
    <property type="entry name" value="SLIRP/GR-RBP-like"/>
</dbReference>
<name>J9VSY2_CRYN9</name>
<dbReference type="Gene3D" id="3.30.70.330">
    <property type="match status" value="1"/>
</dbReference>
<evidence type="ECO:0000313" key="6">
    <source>
        <dbReference type="Proteomes" id="UP000010091"/>
    </source>
</evidence>
<feature type="transmembrane region" description="Helical" evidence="3">
    <location>
        <begin position="178"/>
        <end position="207"/>
    </location>
</feature>
<dbReference type="InterPro" id="IPR012677">
    <property type="entry name" value="Nucleotide-bd_a/b_plait_sf"/>
</dbReference>
<dbReference type="AlphaFoldDB" id="J9VSY2"/>
<dbReference type="SMR" id="J9VSY2"/>
<dbReference type="KEGG" id="cng:CNAG_03281"/>
<dbReference type="Proteomes" id="UP000010091">
    <property type="component" value="Chromosome 8"/>
</dbReference>
<dbReference type="GeneID" id="23886793"/>
<sequence length="210" mass="22332">MSASKVYVGNLSWNSTDDTLLQVFSAYGTVTDCIVMKDRETGRSRGFGFVTYGSPQEAEAAIAAMNEQELDGRRVRVNMANSRGSGGGGYGGGYNSGYGGGYQQQGGYQQGGGFNQGYGGGYGGSGYGGGAQGGYGGGYGGQQGGYEQGGKLQFLLDSLREHQTLLFPITSSVSCRKLVLMLFFFPACYLYLCFRPSLLLIALYTYLPYD</sequence>
<proteinExistence type="predicted"/>
<dbReference type="InterPro" id="IPR003954">
    <property type="entry name" value="RRM_euk-type"/>
</dbReference>
<keyword evidence="1 2" id="KW-0694">RNA-binding</keyword>
<dbReference type="GO" id="GO:0003723">
    <property type="term" value="F:RNA binding"/>
    <property type="evidence" value="ECO:0007669"/>
    <property type="project" value="UniProtKB-UniRule"/>
</dbReference>
<dbReference type="PROSITE" id="PS50102">
    <property type="entry name" value="RRM"/>
    <property type="match status" value="1"/>
</dbReference>
<protein>
    <submittedName>
        <fullName evidence="5">Glycine-rich RNA binding protein</fullName>
    </submittedName>
</protein>
<dbReference type="OrthoDB" id="439808at2759"/>
<dbReference type="EMBL" id="CP003827">
    <property type="protein sequence ID" value="AFR96501.2"/>
    <property type="molecule type" value="Genomic_DNA"/>
</dbReference>
<dbReference type="PANTHER" id="PTHR48027">
    <property type="entry name" value="HETEROGENEOUS NUCLEAR RIBONUCLEOPROTEIN 87F-RELATED"/>
    <property type="match status" value="1"/>
</dbReference>
<dbReference type="SMART" id="SM00361">
    <property type="entry name" value="RRM_1"/>
    <property type="match status" value="1"/>
</dbReference>
<evidence type="ECO:0000256" key="1">
    <source>
        <dbReference type="ARBA" id="ARBA00022884"/>
    </source>
</evidence>
<feature type="domain" description="RRM" evidence="4">
    <location>
        <begin position="4"/>
        <end position="82"/>
    </location>
</feature>
<keyword evidence="3" id="KW-0472">Membrane</keyword>
<dbReference type="Pfam" id="PF00076">
    <property type="entry name" value="RRM_1"/>
    <property type="match status" value="1"/>
</dbReference>
<keyword evidence="3" id="KW-0812">Transmembrane</keyword>
<dbReference type="InterPro" id="IPR000504">
    <property type="entry name" value="RRM_dom"/>
</dbReference>
<organism evidence="5 6">
    <name type="scientific">Cryptococcus neoformans (strain H99 / ATCC 208821 / CBS 10515 / FGSC 9487)</name>
    <name type="common">Cryptococcus neoformans var. grubii serotype A</name>
    <dbReference type="NCBI Taxonomy" id="235443"/>
    <lineage>
        <taxon>Eukaryota</taxon>
        <taxon>Fungi</taxon>
        <taxon>Dikarya</taxon>
        <taxon>Basidiomycota</taxon>
        <taxon>Agaricomycotina</taxon>
        <taxon>Tremellomycetes</taxon>
        <taxon>Tremellales</taxon>
        <taxon>Cryptococcaceae</taxon>
        <taxon>Cryptococcus</taxon>
        <taxon>Cryptococcus neoformans species complex</taxon>
    </lineage>
</organism>
<evidence type="ECO:0000313" key="5">
    <source>
        <dbReference type="EMBL" id="AFR96501.2"/>
    </source>
</evidence>